<proteinExistence type="predicted"/>
<gene>
    <name evidence="1" type="ORF">CYMTET_55170</name>
</gene>
<evidence type="ECO:0000313" key="1">
    <source>
        <dbReference type="EMBL" id="KAK3234620.1"/>
    </source>
</evidence>
<dbReference type="EMBL" id="LGRX02035483">
    <property type="protein sequence ID" value="KAK3234620.1"/>
    <property type="molecule type" value="Genomic_DNA"/>
</dbReference>
<protein>
    <submittedName>
        <fullName evidence="1">Uncharacterized protein</fullName>
    </submittedName>
</protein>
<accession>A0AAE0BEX3</accession>
<evidence type="ECO:0000313" key="2">
    <source>
        <dbReference type="Proteomes" id="UP001190700"/>
    </source>
</evidence>
<organism evidence="1 2">
    <name type="scientific">Cymbomonas tetramitiformis</name>
    <dbReference type="NCBI Taxonomy" id="36881"/>
    <lineage>
        <taxon>Eukaryota</taxon>
        <taxon>Viridiplantae</taxon>
        <taxon>Chlorophyta</taxon>
        <taxon>Pyramimonadophyceae</taxon>
        <taxon>Pyramimonadales</taxon>
        <taxon>Pyramimonadaceae</taxon>
        <taxon>Cymbomonas</taxon>
    </lineage>
</organism>
<comment type="caution">
    <text evidence="1">The sequence shown here is derived from an EMBL/GenBank/DDBJ whole genome shotgun (WGS) entry which is preliminary data.</text>
</comment>
<reference evidence="1 2" key="1">
    <citation type="journal article" date="2015" name="Genome Biol. Evol.">
        <title>Comparative Genomics of a Bacterivorous Green Alga Reveals Evolutionary Causalities and Consequences of Phago-Mixotrophic Mode of Nutrition.</title>
        <authorList>
            <person name="Burns J.A."/>
            <person name="Paasch A."/>
            <person name="Narechania A."/>
            <person name="Kim E."/>
        </authorList>
    </citation>
    <scope>NUCLEOTIDE SEQUENCE [LARGE SCALE GENOMIC DNA]</scope>
    <source>
        <strain evidence="1 2">PLY_AMNH</strain>
    </source>
</reference>
<keyword evidence="2" id="KW-1185">Reference proteome</keyword>
<dbReference type="Proteomes" id="UP001190700">
    <property type="component" value="Unassembled WGS sequence"/>
</dbReference>
<name>A0AAE0BEX3_9CHLO</name>
<sequence length="230" mass="26308">MHGCEIDTVFGLKQSMESLWNRIVDDGPGMWFESKCEKGSLIQGWVMGVERHMEDMVLEIGVKSVPTPLLVYAPKPLNQWDSIFVRITFFPEIGFNHPGIMFLPSKFLNDKSSEGIAKINREATEYMQLVNVNVYAYPDHAYNFKNFFHTDSYMTQHAKLATLYSRRESLMRAAAHDLSQRDEPDVHFLKWMGIKRMWDLAKAAMQTSAIISAARSGRATALGETQHRLS</sequence>
<dbReference type="AlphaFoldDB" id="A0AAE0BEX3"/>